<dbReference type="GO" id="GO:0051082">
    <property type="term" value="F:unfolded protein binding"/>
    <property type="evidence" value="ECO:0007669"/>
    <property type="project" value="InterPro"/>
</dbReference>
<accession>A0AAN8I4P6</accession>
<dbReference type="PANTHER" id="PTHR12674">
    <property type="entry name" value="PREFOLDIN SUBUNIT 5"/>
    <property type="match status" value="1"/>
</dbReference>
<dbReference type="AlphaFoldDB" id="A0AAN8I4P6"/>
<dbReference type="Gene3D" id="1.10.287.370">
    <property type="match status" value="1"/>
</dbReference>
<evidence type="ECO:0000313" key="3">
    <source>
        <dbReference type="EMBL" id="KAK5951979.1"/>
    </source>
</evidence>
<evidence type="ECO:0000313" key="4">
    <source>
        <dbReference type="Proteomes" id="UP001316803"/>
    </source>
</evidence>
<dbReference type="SUPFAM" id="SSF46579">
    <property type="entry name" value="Prefoldin"/>
    <property type="match status" value="1"/>
</dbReference>
<feature type="coiled-coil region" evidence="2">
    <location>
        <begin position="18"/>
        <end position="45"/>
    </location>
</feature>
<protein>
    <submittedName>
        <fullName evidence="3">Subunit of tubulin prefoldin</fullName>
    </submittedName>
</protein>
<dbReference type="Proteomes" id="UP001316803">
    <property type="component" value="Unassembled WGS sequence"/>
</dbReference>
<dbReference type="GO" id="GO:0006457">
    <property type="term" value="P:protein folding"/>
    <property type="evidence" value="ECO:0007669"/>
    <property type="project" value="InterPro"/>
</dbReference>
<dbReference type="CDD" id="cd23157">
    <property type="entry name" value="Prefoldin_5"/>
    <property type="match status" value="1"/>
</dbReference>
<organism evidence="3 4">
    <name type="scientific">Knufia fluminis</name>
    <dbReference type="NCBI Taxonomy" id="191047"/>
    <lineage>
        <taxon>Eukaryota</taxon>
        <taxon>Fungi</taxon>
        <taxon>Dikarya</taxon>
        <taxon>Ascomycota</taxon>
        <taxon>Pezizomycotina</taxon>
        <taxon>Eurotiomycetes</taxon>
        <taxon>Chaetothyriomycetidae</taxon>
        <taxon>Chaetothyriales</taxon>
        <taxon>Trichomeriaceae</taxon>
        <taxon>Knufia</taxon>
    </lineage>
</organism>
<name>A0AAN8I4P6_9EURO</name>
<reference evidence="3 4" key="1">
    <citation type="submission" date="2022-12" db="EMBL/GenBank/DDBJ databases">
        <title>Genomic features and morphological characterization of a novel Knufia sp. strain isolated from spacecraft assembly facility.</title>
        <authorList>
            <person name="Teixeira M."/>
            <person name="Chander A.M."/>
            <person name="Stajich J.E."/>
            <person name="Venkateswaran K."/>
        </authorList>
    </citation>
    <scope>NUCLEOTIDE SEQUENCE [LARGE SCALE GENOMIC DNA]</scope>
    <source>
        <strain evidence="3 4">FJI-L2-BK-P2</strain>
    </source>
</reference>
<dbReference type="GO" id="GO:0016272">
    <property type="term" value="C:prefoldin complex"/>
    <property type="evidence" value="ECO:0007669"/>
    <property type="project" value="InterPro"/>
</dbReference>
<dbReference type="GO" id="GO:1990115">
    <property type="term" value="P:RNA polymerase III assembly"/>
    <property type="evidence" value="ECO:0007669"/>
    <property type="project" value="TreeGrafter"/>
</dbReference>
<dbReference type="InterPro" id="IPR004127">
    <property type="entry name" value="Prefoldin_subunit_alpha"/>
</dbReference>
<gene>
    <name evidence="3" type="primary">GIM5</name>
    <name evidence="3" type="ORF">OHC33_006865</name>
</gene>
<keyword evidence="4" id="KW-1185">Reference proteome</keyword>
<evidence type="ECO:0000256" key="2">
    <source>
        <dbReference type="SAM" id="Coils"/>
    </source>
</evidence>
<dbReference type="GO" id="GO:0005737">
    <property type="term" value="C:cytoplasm"/>
    <property type="evidence" value="ECO:0007669"/>
    <property type="project" value="TreeGrafter"/>
</dbReference>
<dbReference type="GO" id="GO:1990114">
    <property type="term" value="P:RNA polymerase II core complex assembly"/>
    <property type="evidence" value="ECO:0007669"/>
    <property type="project" value="TreeGrafter"/>
</dbReference>
<dbReference type="GO" id="GO:1990113">
    <property type="term" value="P:RNA polymerase I assembly"/>
    <property type="evidence" value="ECO:0007669"/>
    <property type="project" value="TreeGrafter"/>
</dbReference>
<comment type="caution">
    <text evidence="3">The sequence shown here is derived from an EMBL/GenBank/DDBJ whole genome shotgun (WGS) entry which is preliminary data.</text>
</comment>
<sequence>MSTQQQQQQGLDITTLPVQQLSQLQQRLSQELEHLSNSHARLRAAQARFKDCIRSIRDGVEGRKENTPLLIPLTTSLYVPARPTISSHPTVLVDVGTGYFVSKRTPDAIKFYNGKVDDLTRNLGDIERAVGTKNGDLRMVEEVLRGKVLSEQQGGGQGQKKEGD</sequence>
<dbReference type="InterPro" id="IPR011599">
    <property type="entry name" value="PFD_alpha_archaea"/>
</dbReference>
<keyword evidence="2" id="KW-0175">Coiled coil</keyword>
<dbReference type="EMBL" id="JAKLMC020000017">
    <property type="protein sequence ID" value="KAK5951979.1"/>
    <property type="molecule type" value="Genomic_DNA"/>
</dbReference>
<evidence type="ECO:0000256" key="1">
    <source>
        <dbReference type="ARBA" id="ARBA00010048"/>
    </source>
</evidence>
<proteinExistence type="inferred from homology"/>
<dbReference type="InterPro" id="IPR009053">
    <property type="entry name" value="Prefoldin"/>
</dbReference>
<dbReference type="NCBIfam" id="TIGR00293">
    <property type="entry name" value="prefoldin subunit alpha"/>
    <property type="match status" value="1"/>
</dbReference>
<dbReference type="PANTHER" id="PTHR12674:SF2">
    <property type="entry name" value="PREFOLDIN SUBUNIT 5"/>
    <property type="match status" value="1"/>
</dbReference>
<comment type="similarity">
    <text evidence="1">Belongs to the prefoldin subunit alpha family.</text>
</comment>
<dbReference type="Pfam" id="PF02996">
    <property type="entry name" value="Prefoldin"/>
    <property type="match status" value="1"/>
</dbReference>